<evidence type="ECO:0000313" key="2">
    <source>
        <dbReference type="Proteomes" id="UP000325440"/>
    </source>
</evidence>
<evidence type="ECO:0008006" key="3">
    <source>
        <dbReference type="Google" id="ProtNLM"/>
    </source>
</evidence>
<dbReference type="PANTHER" id="PTHR45913:SF10">
    <property type="entry name" value="DUF4371 DOMAIN-CONTAINING PROTEIN"/>
    <property type="match status" value="1"/>
</dbReference>
<protein>
    <recommendedName>
        <fullName evidence="3">DUF4371 domain-containing protein</fullName>
    </recommendedName>
</protein>
<reference evidence="1 2" key="1">
    <citation type="submission" date="2019-08" db="EMBL/GenBank/DDBJ databases">
        <authorList>
            <person name="Alioto T."/>
            <person name="Alioto T."/>
            <person name="Gomez Garrido J."/>
        </authorList>
    </citation>
    <scope>NUCLEOTIDE SEQUENCE [LARGE SCALE GENOMIC DNA]</scope>
</reference>
<accession>A0A5E4M510</accession>
<dbReference type="AlphaFoldDB" id="A0A5E4M510"/>
<sequence>MSVPKKRKISELNVISCSSRELQNSWTEDYGIVKKGNKATNTLMKLVGSNSNIVAASFAVSNVFVKRGEPFCDGEYIKDLMLETAPVSYLRIKNLPITRNTIKDRILKIAENITNQQFANFKLCNVFSICLDESTNITGSA</sequence>
<dbReference type="EMBL" id="CABPRJ010000002">
    <property type="protein sequence ID" value="VVC24466.1"/>
    <property type="molecule type" value="Genomic_DNA"/>
</dbReference>
<dbReference type="Proteomes" id="UP000325440">
    <property type="component" value="Unassembled WGS sequence"/>
</dbReference>
<evidence type="ECO:0000313" key="1">
    <source>
        <dbReference type="EMBL" id="VVC24466.1"/>
    </source>
</evidence>
<gene>
    <name evidence="1" type="ORF">CINCED_3A013459</name>
</gene>
<proteinExistence type="predicted"/>
<organism evidence="1 2">
    <name type="scientific">Cinara cedri</name>
    <dbReference type="NCBI Taxonomy" id="506608"/>
    <lineage>
        <taxon>Eukaryota</taxon>
        <taxon>Metazoa</taxon>
        <taxon>Ecdysozoa</taxon>
        <taxon>Arthropoda</taxon>
        <taxon>Hexapoda</taxon>
        <taxon>Insecta</taxon>
        <taxon>Pterygota</taxon>
        <taxon>Neoptera</taxon>
        <taxon>Paraneoptera</taxon>
        <taxon>Hemiptera</taxon>
        <taxon>Sternorrhyncha</taxon>
        <taxon>Aphidomorpha</taxon>
        <taxon>Aphidoidea</taxon>
        <taxon>Aphididae</taxon>
        <taxon>Lachninae</taxon>
        <taxon>Cinara</taxon>
    </lineage>
</organism>
<dbReference type="OrthoDB" id="6621411at2759"/>
<dbReference type="PANTHER" id="PTHR45913">
    <property type="entry name" value="EPM2A-INTERACTING PROTEIN 1"/>
    <property type="match status" value="1"/>
</dbReference>
<keyword evidence="2" id="KW-1185">Reference proteome</keyword>
<name>A0A5E4M510_9HEMI</name>